<sequence>MRVVGSSNEQLGIISLQEALEVARNEGLDLVEVAPKAEPPVCKIMDYGKFQYEKSKREKEARKKQAKVVLKEIQFRPDTADHDYQFKMRHAREFLAKGYKVRSVVRFRGRQMLHTNFGREVLHRLVADVGDVAEVELGPKMENNLMALILTPKTS</sequence>
<evidence type="ECO:0000256" key="1">
    <source>
        <dbReference type="ARBA" id="ARBA00005439"/>
    </source>
</evidence>
<evidence type="ECO:0000313" key="6">
    <source>
        <dbReference type="EMBL" id="SVA65782.1"/>
    </source>
</evidence>
<evidence type="ECO:0008006" key="7">
    <source>
        <dbReference type="Google" id="ProtNLM"/>
    </source>
</evidence>
<dbReference type="GO" id="GO:0032790">
    <property type="term" value="P:ribosome disassembly"/>
    <property type="evidence" value="ECO:0007669"/>
    <property type="project" value="TreeGrafter"/>
</dbReference>
<dbReference type="InterPro" id="IPR036787">
    <property type="entry name" value="T_IF-3_N_sf"/>
</dbReference>
<dbReference type="FunFam" id="3.30.110.10:FF:000001">
    <property type="entry name" value="Translation initiation factor IF-3"/>
    <property type="match status" value="1"/>
</dbReference>
<dbReference type="NCBIfam" id="TIGR00168">
    <property type="entry name" value="infC"/>
    <property type="match status" value="1"/>
</dbReference>
<organism evidence="6">
    <name type="scientific">marine metagenome</name>
    <dbReference type="NCBI Taxonomy" id="408172"/>
    <lineage>
        <taxon>unclassified sequences</taxon>
        <taxon>metagenomes</taxon>
        <taxon>ecological metagenomes</taxon>
    </lineage>
</organism>
<name>A0A381XMR3_9ZZZZ</name>
<keyword evidence="2" id="KW-0396">Initiation factor</keyword>
<feature type="domain" description="Translation initiation factor 3 C-terminal" evidence="4">
    <location>
        <begin position="69"/>
        <end position="153"/>
    </location>
</feature>
<dbReference type="GO" id="GO:0003743">
    <property type="term" value="F:translation initiation factor activity"/>
    <property type="evidence" value="ECO:0007669"/>
    <property type="project" value="UniProtKB-KW"/>
</dbReference>
<evidence type="ECO:0000259" key="5">
    <source>
        <dbReference type="Pfam" id="PF05198"/>
    </source>
</evidence>
<dbReference type="InterPro" id="IPR001288">
    <property type="entry name" value="Translation_initiation_fac_3"/>
</dbReference>
<dbReference type="InterPro" id="IPR019814">
    <property type="entry name" value="Translation_initiation_fac_3_N"/>
</dbReference>
<dbReference type="InterPro" id="IPR019815">
    <property type="entry name" value="Translation_initiation_fac_3_C"/>
</dbReference>
<accession>A0A381XMR3</accession>
<dbReference type="Pfam" id="PF05198">
    <property type="entry name" value="IF3_N"/>
    <property type="match status" value="1"/>
</dbReference>
<reference evidence="6" key="1">
    <citation type="submission" date="2018-05" db="EMBL/GenBank/DDBJ databases">
        <authorList>
            <person name="Lanie J.A."/>
            <person name="Ng W.-L."/>
            <person name="Kazmierczak K.M."/>
            <person name="Andrzejewski T.M."/>
            <person name="Davidsen T.M."/>
            <person name="Wayne K.J."/>
            <person name="Tettelin H."/>
            <person name="Glass J.I."/>
            <person name="Rusch D."/>
            <person name="Podicherti R."/>
            <person name="Tsui H.-C.T."/>
            <person name="Winkler M.E."/>
        </authorList>
    </citation>
    <scope>NUCLEOTIDE SEQUENCE</scope>
</reference>
<dbReference type="PANTHER" id="PTHR10938">
    <property type="entry name" value="TRANSLATION INITIATION FACTOR IF-3"/>
    <property type="match status" value="1"/>
</dbReference>
<dbReference type="GO" id="GO:0043022">
    <property type="term" value="F:ribosome binding"/>
    <property type="evidence" value="ECO:0007669"/>
    <property type="project" value="TreeGrafter"/>
</dbReference>
<dbReference type="PROSITE" id="PS00938">
    <property type="entry name" value="IF3"/>
    <property type="match status" value="1"/>
</dbReference>
<dbReference type="GO" id="GO:0005829">
    <property type="term" value="C:cytosol"/>
    <property type="evidence" value="ECO:0007669"/>
    <property type="project" value="TreeGrafter"/>
</dbReference>
<keyword evidence="3" id="KW-0648">Protein biosynthesis</keyword>
<dbReference type="SUPFAM" id="SSF54364">
    <property type="entry name" value="Translation initiation factor IF3, N-terminal domain"/>
    <property type="match status" value="1"/>
</dbReference>
<dbReference type="FunFam" id="3.10.20.80:FF:000001">
    <property type="entry name" value="Translation initiation factor IF-3"/>
    <property type="match status" value="1"/>
</dbReference>
<gene>
    <name evidence="6" type="ORF">METZ01_LOCUS118636</name>
</gene>
<evidence type="ECO:0000256" key="3">
    <source>
        <dbReference type="ARBA" id="ARBA00022917"/>
    </source>
</evidence>
<dbReference type="AlphaFoldDB" id="A0A381XMR3"/>
<dbReference type="SUPFAM" id="SSF55200">
    <property type="entry name" value="Translation initiation factor IF3, C-terminal domain"/>
    <property type="match status" value="1"/>
</dbReference>
<dbReference type="InterPro" id="IPR036788">
    <property type="entry name" value="T_IF-3_C_sf"/>
</dbReference>
<comment type="similarity">
    <text evidence="1">Belongs to the IF-3 family.</text>
</comment>
<feature type="domain" description="Translation initiation factor 3 N-terminal" evidence="5">
    <location>
        <begin position="2"/>
        <end position="61"/>
    </location>
</feature>
<evidence type="ECO:0000259" key="4">
    <source>
        <dbReference type="Pfam" id="PF00707"/>
    </source>
</evidence>
<dbReference type="EMBL" id="UINC01015658">
    <property type="protein sequence ID" value="SVA65782.1"/>
    <property type="molecule type" value="Genomic_DNA"/>
</dbReference>
<evidence type="ECO:0000256" key="2">
    <source>
        <dbReference type="ARBA" id="ARBA00022540"/>
    </source>
</evidence>
<dbReference type="HAMAP" id="MF_00080">
    <property type="entry name" value="IF_3"/>
    <property type="match status" value="1"/>
</dbReference>
<dbReference type="Pfam" id="PF00707">
    <property type="entry name" value="IF3_C"/>
    <property type="match status" value="1"/>
</dbReference>
<proteinExistence type="inferred from homology"/>
<dbReference type="InterPro" id="IPR019813">
    <property type="entry name" value="Translation_initiation_fac3_CS"/>
</dbReference>
<dbReference type="Gene3D" id="3.30.110.10">
    <property type="entry name" value="Translation initiation factor 3 (IF-3), C-terminal domain"/>
    <property type="match status" value="1"/>
</dbReference>
<protein>
    <recommendedName>
        <fullName evidence="7">Translation initiation factor 3 N-terminal domain-containing protein</fullName>
    </recommendedName>
</protein>
<dbReference type="PANTHER" id="PTHR10938:SF0">
    <property type="entry name" value="TRANSLATION INITIATION FACTOR IF-3, MITOCHONDRIAL"/>
    <property type="match status" value="1"/>
</dbReference>
<dbReference type="GO" id="GO:0016020">
    <property type="term" value="C:membrane"/>
    <property type="evidence" value="ECO:0007669"/>
    <property type="project" value="TreeGrafter"/>
</dbReference>
<dbReference type="Gene3D" id="3.10.20.80">
    <property type="entry name" value="Translation initiation factor 3 (IF-3), N-terminal domain"/>
    <property type="match status" value="1"/>
</dbReference>